<keyword evidence="2" id="KW-1133">Transmembrane helix</keyword>
<feature type="transmembrane region" description="Helical" evidence="2">
    <location>
        <begin position="59"/>
        <end position="81"/>
    </location>
</feature>
<sequence length="235" mass="25687">MSARTTTATPTAAAEPQHRPWRLVKLSLRFVSILACVGLLATSIAQASNKQVTARTNDWVIALSMAFAALIWNTIELRVAYVRPELLIEPEKCLFFDLFSGALSAVGMGLLARNAASRTVFPSSPQSLKLEASEGIAFVVFLALLAVPHLALAFLYIPEVIPWNPSPATGSRQDVTMLEARIKDLEAQLRTEYPDEKQDSQVEVTHVDNAGPPRYSEIVKPRPATIRPATARPKA</sequence>
<keyword evidence="2" id="KW-0812">Transmembrane</keyword>
<proteinExistence type="predicted"/>
<dbReference type="AlphaFoldDB" id="A0AAE0TYC7"/>
<feature type="transmembrane region" description="Helical" evidence="2">
    <location>
        <begin position="93"/>
        <end position="116"/>
    </location>
</feature>
<reference evidence="3" key="2">
    <citation type="submission" date="2023-06" db="EMBL/GenBank/DDBJ databases">
        <authorList>
            <consortium name="Lawrence Berkeley National Laboratory"/>
            <person name="Haridas S."/>
            <person name="Hensen N."/>
            <person name="Bonometti L."/>
            <person name="Westerberg I."/>
            <person name="Brannstrom I.O."/>
            <person name="Guillou S."/>
            <person name="Cros-Aarteil S."/>
            <person name="Calhoun S."/>
            <person name="Kuo A."/>
            <person name="Mondo S."/>
            <person name="Pangilinan J."/>
            <person name="Riley R."/>
            <person name="Labutti K."/>
            <person name="Andreopoulos B."/>
            <person name="Lipzen A."/>
            <person name="Chen C."/>
            <person name="Yanf M."/>
            <person name="Daum C."/>
            <person name="Ng V."/>
            <person name="Clum A."/>
            <person name="Steindorff A."/>
            <person name="Ohm R."/>
            <person name="Martin F."/>
            <person name="Silar P."/>
            <person name="Natvig D."/>
            <person name="Lalanne C."/>
            <person name="Gautier V."/>
            <person name="Ament-Velasquez S.L."/>
            <person name="Kruys A."/>
            <person name="Hutchinson M.I."/>
            <person name="Powell A.J."/>
            <person name="Barry K."/>
            <person name="Miller A.N."/>
            <person name="Grigoriev I.V."/>
            <person name="Debuchy R."/>
            <person name="Gladieux P."/>
            <person name="Thoren M.H."/>
            <person name="Johannesson H."/>
        </authorList>
    </citation>
    <scope>NUCLEOTIDE SEQUENCE</scope>
    <source>
        <strain evidence="3">CBS 958.72</strain>
    </source>
</reference>
<evidence type="ECO:0000313" key="3">
    <source>
        <dbReference type="EMBL" id="KAK3384143.1"/>
    </source>
</evidence>
<dbReference type="EMBL" id="JAULSN010000001">
    <property type="protein sequence ID" value="KAK3384143.1"/>
    <property type="molecule type" value="Genomic_DNA"/>
</dbReference>
<evidence type="ECO:0000313" key="4">
    <source>
        <dbReference type="Proteomes" id="UP001287356"/>
    </source>
</evidence>
<protein>
    <submittedName>
        <fullName evidence="3">Uncharacterized protein</fullName>
    </submittedName>
</protein>
<gene>
    <name evidence="3" type="ORF">B0T24DRAFT_673952</name>
</gene>
<evidence type="ECO:0000256" key="1">
    <source>
        <dbReference type="SAM" id="MobiDB-lite"/>
    </source>
</evidence>
<feature type="transmembrane region" description="Helical" evidence="2">
    <location>
        <begin position="136"/>
        <end position="157"/>
    </location>
</feature>
<dbReference type="Proteomes" id="UP001287356">
    <property type="component" value="Unassembled WGS sequence"/>
</dbReference>
<accession>A0AAE0TYC7</accession>
<comment type="caution">
    <text evidence="3">The sequence shown here is derived from an EMBL/GenBank/DDBJ whole genome shotgun (WGS) entry which is preliminary data.</text>
</comment>
<organism evidence="3 4">
    <name type="scientific">Lasiosphaeria ovina</name>
    <dbReference type="NCBI Taxonomy" id="92902"/>
    <lineage>
        <taxon>Eukaryota</taxon>
        <taxon>Fungi</taxon>
        <taxon>Dikarya</taxon>
        <taxon>Ascomycota</taxon>
        <taxon>Pezizomycotina</taxon>
        <taxon>Sordariomycetes</taxon>
        <taxon>Sordariomycetidae</taxon>
        <taxon>Sordariales</taxon>
        <taxon>Lasiosphaeriaceae</taxon>
        <taxon>Lasiosphaeria</taxon>
    </lineage>
</organism>
<name>A0AAE0TYC7_9PEZI</name>
<evidence type="ECO:0000256" key="2">
    <source>
        <dbReference type="SAM" id="Phobius"/>
    </source>
</evidence>
<reference evidence="3" key="1">
    <citation type="journal article" date="2023" name="Mol. Phylogenet. Evol.">
        <title>Genome-scale phylogeny and comparative genomics of the fungal order Sordariales.</title>
        <authorList>
            <person name="Hensen N."/>
            <person name="Bonometti L."/>
            <person name="Westerberg I."/>
            <person name="Brannstrom I.O."/>
            <person name="Guillou S."/>
            <person name="Cros-Aarteil S."/>
            <person name="Calhoun S."/>
            <person name="Haridas S."/>
            <person name="Kuo A."/>
            <person name="Mondo S."/>
            <person name="Pangilinan J."/>
            <person name="Riley R."/>
            <person name="LaButti K."/>
            <person name="Andreopoulos B."/>
            <person name="Lipzen A."/>
            <person name="Chen C."/>
            <person name="Yan M."/>
            <person name="Daum C."/>
            <person name="Ng V."/>
            <person name="Clum A."/>
            <person name="Steindorff A."/>
            <person name="Ohm R.A."/>
            <person name="Martin F."/>
            <person name="Silar P."/>
            <person name="Natvig D.O."/>
            <person name="Lalanne C."/>
            <person name="Gautier V."/>
            <person name="Ament-Velasquez S.L."/>
            <person name="Kruys A."/>
            <person name="Hutchinson M.I."/>
            <person name="Powell A.J."/>
            <person name="Barry K."/>
            <person name="Miller A.N."/>
            <person name="Grigoriev I.V."/>
            <person name="Debuchy R."/>
            <person name="Gladieux P."/>
            <person name="Hiltunen Thoren M."/>
            <person name="Johannesson H."/>
        </authorList>
    </citation>
    <scope>NUCLEOTIDE SEQUENCE</scope>
    <source>
        <strain evidence="3">CBS 958.72</strain>
    </source>
</reference>
<feature type="region of interest" description="Disordered" evidence="1">
    <location>
        <begin position="192"/>
        <end position="235"/>
    </location>
</feature>
<keyword evidence="2" id="KW-0472">Membrane</keyword>
<keyword evidence="4" id="KW-1185">Reference proteome</keyword>
<feature type="transmembrane region" description="Helical" evidence="2">
    <location>
        <begin position="26"/>
        <end position="47"/>
    </location>
</feature>